<dbReference type="AlphaFoldDB" id="A0A449BEV2"/>
<reference evidence="7 8" key="1">
    <citation type="submission" date="2019-01" db="EMBL/GenBank/DDBJ databases">
        <authorList>
            <consortium name="Pathogen Informatics"/>
        </authorList>
    </citation>
    <scope>NUCLEOTIDE SEQUENCE [LARGE SCALE GENOMIC DNA]</scope>
    <source>
        <strain evidence="7 8">NCTC10138</strain>
    </source>
</reference>
<dbReference type="InterPro" id="IPR001227">
    <property type="entry name" value="Ac_transferase_dom_sf"/>
</dbReference>
<dbReference type="SUPFAM" id="SSF52151">
    <property type="entry name" value="FabD/lysophospholipase-like"/>
    <property type="match status" value="1"/>
</dbReference>
<keyword evidence="8" id="KW-1185">Reference proteome</keyword>
<dbReference type="PANTHER" id="PTHR42681:SF1">
    <property type="entry name" value="MALONYL-COA-ACYL CARRIER PROTEIN TRANSACYLASE, MITOCHONDRIAL"/>
    <property type="match status" value="1"/>
</dbReference>
<dbReference type="Gene3D" id="3.30.70.250">
    <property type="entry name" value="Malonyl-CoA ACP transacylase, ACP-binding"/>
    <property type="match status" value="1"/>
</dbReference>
<sequence length="309" mass="34756">MKRAVLFVGQGSQYTNMGIDFLNNDKAENLINKATKILGYDIRKILENENGELNNTLYTQPIVALITIIMYERFLEYGIDINGFLGFSLGEYVALYASGIYDFESIIRIIDKRAKLMNEASTKNQGGMAAVLNANLSDIERICNEVSKENYVTIANYNSKNQIVISGTSLGIEQASKVLKELGVKRVLPLNVSGAFHSNLMSEAGILLKTYLKSFKTNENEKECFMNVTGKPLIYDELLDNMEQQIKSPVKFYQSIEEMINNGYQEFIEIGPGNVLTQLIKKNYPEVKTFNINKLTDLEILEGDGFNGK</sequence>
<dbReference type="InterPro" id="IPR024925">
    <property type="entry name" value="Malonyl_CoA-ACP_transAc"/>
</dbReference>
<evidence type="ECO:0000313" key="8">
    <source>
        <dbReference type="Proteomes" id="UP000289841"/>
    </source>
</evidence>
<dbReference type="OrthoDB" id="9805460at2"/>
<gene>
    <name evidence="7" type="primary">fabD</name>
    <name evidence="7" type="ORF">NCTC10138_01368</name>
</gene>
<evidence type="ECO:0000256" key="2">
    <source>
        <dbReference type="ARBA" id="ARBA00023315"/>
    </source>
</evidence>
<feature type="active site" evidence="5">
    <location>
        <position position="197"/>
    </location>
</feature>
<dbReference type="SUPFAM" id="SSF55048">
    <property type="entry name" value="Probable ACP-binding domain of malonyl-CoA ACP transacylase"/>
    <property type="match status" value="1"/>
</dbReference>
<dbReference type="Pfam" id="PF00698">
    <property type="entry name" value="Acyl_transf_1"/>
    <property type="match status" value="1"/>
</dbReference>
<comment type="catalytic activity">
    <reaction evidence="3 4">
        <text>holo-[ACP] + malonyl-CoA = malonyl-[ACP] + CoA</text>
        <dbReference type="Rhea" id="RHEA:41792"/>
        <dbReference type="Rhea" id="RHEA-COMP:9623"/>
        <dbReference type="Rhea" id="RHEA-COMP:9685"/>
        <dbReference type="ChEBI" id="CHEBI:57287"/>
        <dbReference type="ChEBI" id="CHEBI:57384"/>
        <dbReference type="ChEBI" id="CHEBI:64479"/>
        <dbReference type="ChEBI" id="CHEBI:78449"/>
        <dbReference type="EC" id="2.3.1.39"/>
    </reaction>
</comment>
<evidence type="ECO:0000256" key="4">
    <source>
        <dbReference type="PIRNR" id="PIRNR000446"/>
    </source>
</evidence>
<dbReference type="GO" id="GO:0005829">
    <property type="term" value="C:cytosol"/>
    <property type="evidence" value="ECO:0007669"/>
    <property type="project" value="TreeGrafter"/>
</dbReference>
<dbReference type="InterPro" id="IPR050858">
    <property type="entry name" value="Mal-CoA-ACP_Trans/PKS_FabD"/>
</dbReference>
<proteinExistence type="inferred from homology"/>
<evidence type="ECO:0000256" key="1">
    <source>
        <dbReference type="ARBA" id="ARBA00022679"/>
    </source>
</evidence>
<comment type="similarity">
    <text evidence="4">Belongs to the fabD family.</text>
</comment>
<dbReference type="Gene3D" id="3.40.366.10">
    <property type="entry name" value="Malonyl-Coenzyme A Acyl Carrier Protein, domain 2"/>
    <property type="match status" value="1"/>
</dbReference>
<name>A0A449BEV2_HAPAX</name>
<dbReference type="NCBIfam" id="TIGR00128">
    <property type="entry name" value="fabD"/>
    <property type="match status" value="1"/>
</dbReference>
<accession>A0A449BEV2</accession>
<dbReference type="FunFam" id="3.30.70.250:FF:000001">
    <property type="entry name" value="Malonyl CoA-acyl carrier protein transacylase"/>
    <property type="match status" value="1"/>
</dbReference>
<evidence type="ECO:0000259" key="6">
    <source>
        <dbReference type="SMART" id="SM00827"/>
    </source>
</evidence>
<dbReference type="Proteomes" id="UP000289841">
    <property type="component" value="Chromosome"/>
</dbReference>
<protein>
    <recommendedName>
        <fullName evidence="4">Malonyl CoA-acyl carrier protein transacylase</fullName>
        <ecNumber evidence="4">2.3.1.39</ecNumber>
    </recommendedName>
</protein>
<dbReference type="InterPro" id="IPR014043">
    <property type="entry name" value="Acyl_transferase_dom"/>
</dbReference>
<dbReference type="GO" id="GO:0006633">
    <property type="term" value="P:fatty acid biosynthetic process"/>
    <property type="evidence" value="ECO:0007669"/>
    <property type="project" value="TreeGrafter"/>
</dbReference>
<dbReference type="PANTHER" id="PTHR42681">
    <property type="entry name" value="MALONYL-COA-ACYL CARRIER PROTEIN TRANSACYLASE, MITOCHONDRIAL"/>
    <property type="match status" value="1"/>
</dbReference>
<organism evidence="7 8">
    <name type="scientific">Haploplasma axanthum</name>
    <name type="common">Acholeplasma axanthum</name>
    <dbReference type="NCBI Taxonomy" id="29552"/>
    <lineage>
        <taxon>Bacteria</taxon>
        <taxon>Bacillati</taxon>
        <taxon>Mycoplasmatota</taxon>
        <taxon>Mollicutes</taxon>
        <taxon>Acholeplasmatales</taxon>
        <taxon>Acholeplasmataceae</taxon>
        <taxon>Haploplasma</taxon>
    </lineage>
</organism>
<dbReference type="SMART" id="SM00827">
    <property type="entry name" value="PKS_AT"/>
    <property type="match status" value="1"/>
</dbReference>
<dbReference type="GO" id="GO:0004314">
    <property type="term" value="F:[acyl-carrier-protein] S-malonyltransferase activity"/>
    <property type="evidence" value="ECO:0007669"/>
    <property type="project" value="UniProtKB-EC"/>
</dbReference>
<dbReference type="InterPro" id="IPR016035">
    <property type="entry name" value="Acyl_Trfase/lysoPLipase"/>
</dbReference>
<feature type="domain" description="Malonyl-CoA:ACP transacylase (MAT)" evidence="6">
    <location>
        <begin position="6"/>
        <end position="292"/>
    </location>
</feature>
<dbReference type="PIRSF" id="PIRSF000446">
    <property type="entry name" value="Mct"/>
    <property type="match status" value="1"/>
</dbReference>
<dbReference type="EC" id="2.3.1.39" evidence="4"/>
<dbReference type="STRING" id="1278311.GCA_000428705_00060"/>
<dbReference type="KEGG" id="aaxa:NCTC10138_01368"/>
<dbReference type="RefSeq" id="WP_052589605.1">
    <property type="nucleotide sequence ID" value="NZ_LR215048.1"/>
</dbReference>
<feature type="active site" evidence="5">
    <location>
        <position position="88"/>
    </location>
</feature>
<evidence type="ECO:0000256" key="3">
    <source>
        <dbReference type="ARBA" id="ARBA00048462"/>
    </source>
</evidence>
<dbReference type="InterPro" id="IPR004410">
    <property type="entry name" value="Malonyl_CoA-ACP_transAc_FabD"/>
</dbReference>
<evidence type="ECO:0000256" key="5">
    <source>
        <dbReference type="PIRSR" id="PIRSR000446-1"/>
    </source>
</evidence>
<dbReference type="EMBL" id="LR215048">
    <property type="protein sequence ID" value="VEU80979.1"/>
    <property type="molecule type" value="Genomic_DNA"/>
</dbReference>
<keyword evidence="1 4" id="KW-0808">Transferase</keyword>
<keyword evidence="2 4" id="KW-0012">Acyltransferase</keyword>
<evidence type="ECO:0000313" key="7">
    <source>
        <dbReference type="EMBL" id="VEU80979.1"/>
    </source>
</evidence>
<dbReference type="InterPro" id="IPR016036">
    <property type="entry name" value="Malonyl_transacylase_ACP-bd"/>
</dbReference>